<dbReference type="SUPFAM" id="SSF88946">
    <property type="entry name" value="Sigma2 domain of RNA polymerase sigma factors"/>
    <property type="match status" value="1"/>
</dbReference>
<evidence type="ECO:0000259" key="6">
    <source>
        <dbReference type="Pfam" id="PF08281"/>
    </source>
</evidence>
<comment type="similarity">
    <text evidence="1">Belongs to the sigma-70 factor family. ECF subfamily.</text>
</comment>
<dbReference type="Gene3D" id="1.10.10.10">
    <property type="entry name" value="Winged helix-like DNA-binding domain superfamily/Winged helix DNA-binding domain"/>
    <property type="match status" value="1"/>
</dbReference>
<dbReference type="Pfam" id="PF08281">
    <property type="entry name" value="Sigma70_r4_2"/>
    <property type="match status" value="1"/>
</dbReference>
<dbReference type="RefSeq" id="WP_056723700.1">
    <property type="nucleotide sequence ID" value="NZ_CP178857.1"/>
</dbReference>
<keyword evidence="4" id="KW-0804">Transcription</keyword>
<feature type="domain" description="RNA polymerase sigma factor 70 region 4 type 2" evidence="6">
    <location>
        <begin position="109"/>
        <end position="161"/>
    </location>
</feature>
<dbReference type="Gene3D" id="1.10.1740.10">
    <property type="match status" value="1"/>
</dbReference>
<dbReference type="InterPro" id="IPR039425">
    <property type="entry name" value="RNA_pol_sigma-70-like"/>
</dbReference>
<evidence type="ECO:0000256" key="4">
    <source>
        <dbReference type="ARBA" id="ARBA00023163"/>
    </source>
</evidence>
<dbReference type="Pfam" id="PF04542">
    <property type="entry name" value="Sigma70_r2"/>
    <property type="match status" value="1"/>
</dbReference>
<evidence type="ECO:0000256" key="2">
    <source>
        <dbReference type="ARBA" id="ARBA00023015"/>
    </source>
</evidence>
<protein>
    <submittedName>
        <fullName evidence="7">RNA polymerase sigma factor</fullName>
    </submittedName>
</protein>
<dbReference type="InterPro" id="IPR013249">
    <property type="entry name" value="RNA_pol_sigma70_r4_t2"/>
</dbReference>
<evidence type="ECO:0000313" key="8">
    <source>
        <dbReference type="Proteomes" id="UP001631987"/>
    </source>
</evidence>
<comment type="caution">
    <text evidence="7">The sequence shown here is derived from an EMBL/GenBank/DDBJ whole genome shotgun (WGS) entry which is preliminary data.</text>
</comment>
<evidence type="ECO:0000256" key="1">
    <source>
        <dbReference type="ARBA" id="ARBA00010641"/>
    </source>
</evidence>
<dbReference type="InterPro" id="IPR007627">
    <property type="entry name" value="RNA_pol_sigma70_r2"/>
</dbReference>
<name>A0ABW9HFG3_9PSED</name>
<dbReference type="PANTHER" id="PTHR43133">
    <property type="entry name" value="RNA POLYMERASE ECF-TYPE SIGMA FACTO"/>
    <property type="match status" value="1"/>
</dbReference>
<keyword evidence="8" id="KW-1185">Reference proteome</keyword>
<reference evidence="7 8" key="1">
    <citation type="submission" date="2024-12" db="EMBL/GenBank/DDBJ databases">
        <title>Pseudomonas species isolated from Lotus nodules promote plant growth.</title>
        <authorList>
            <person name="Yu Y.-H."/>
            <person name="Kurtenbach J."/>
            <person name="Crosbie D."/>
            <person name="Brachmann A."/>
            <person name="Marin M."/>
        </authorList>
    </citation>
    <scope>NUCLEOTIDE SEQUENCE [LARGE SCALE GENOMIC DNA]</scope>
    <source>
        <strain evidence="7 8">PLb12A</strain>
    </source>
</reference>
<evidence type="ECO:0000313" key="7">
    <source>
        <dbReference type="EMBL" id="MFM9520893.1"/>
    </source>
</evidence>
<dbReference type="InterPro" id="IPR013325">
    <property type="entry name" value="RNA_pol_sigma_r2"/>
</dbReference>
<evidence type="ECO:0000259" key="5">
    <source>
        <dbReference type="Pfam" id="PF04542"/>
    </source>
</evidence>
<dbReference type="EMBL" id="JBJVNW010000024">
    <property type="protein sequence ID" value="MFM9520893.1"/>
    <property type="molecule type" value="Genomic_DNA"/>
</dbReference>
<dbReference type="InterPro" id="IPR013324">
    <property type="entry name" value="RNA_pol_sigma_r3/r4-like"/>
</dbReference>
<dbReference type="NCBIfam" id="TIGR02937">
    <property type="entry name" value="sigma70-ECF"/>
    <property type="match status" value="1"/>
</dbReference>
<feature type="domain" description="RNA polymerase sigma-70 region 2" evidence="5">
    <location>
        <begin position="12"/>
        <end position="74"/>
    </location>
</feature>
<dbReference type="InterPro" id="IPR014284">
    <property type="entry name" value="RNA_pol_sigma-70_dom"/>
</dbReference>
<keyword evidence="3" id="KW-0731">Sigma factor</keyword>
<dbReference type="InterPro" id="IPR036388">
    <property type="entry name" value="WH-like_DNA-bd_sf"/>
</dbReference>
<evidence type="ECO:0000256" key="3">
    <source>
        <dbReference type="ARBA" id="ARBA00023082"/>
    </source>
</evidence>
<dbReference type="SUPFAM" id="SSF88659">
    <property type="entry name" value="Sigma3 and sigma4 domains of RNA polymerase sigma factors"/>
    <property type="match status" value="1"/>
</dbReference>
<dbReference type="CDD" id="cd06171">
    <property type="entry name" value="Sigma70_r4"/>
    <property type="match status" value="1"/>
</dbReference>
<dbReference type="Proteomes" id="UP001631987">
    <property type="component" value="Unassembled WGS sequence"/>
</dbReference>
<keyword evidence="2" id="KW-0805">Transcription regulation</keyword>
<gene>
    <name evidence="7" type="ORF">ACKKH4_27070</name>
</gene>
<organism evidence="7 8">
    <name type="scientific">Pseudomonas monachiensis</name>
    <dbReference type="NCBI Taxonomy" id="3060212"/>
    <lineage>
        <taxon>Bacteria</taxon>
        <taxon>Pseudomonadati</taxon>
        <taxon>Pseudomonadota</taxon>
        <taxon>Gammaproteobacteria</taxon>
        <taxon>Pseudomonadales</taxon>
        <taxon>Pseudomonadaceae</taxon>
        <taxon>Pseudomonas</taxon>
    </lineage>
</organism>
<accession>A0ABW9HFG3</accession>
<dbReference type="PANTHER" id="PTHR43133:SF63">
    <property type="entry name" value="RNA POLYMERASE SIGMA FACTOR FECI-RELATED"/>
    <property type="match status" value="1"/>
</dbReference>
<proteinExistence type="inferred from homology"/>
<sequence length="174" mass="20010">MASCKSPTLTRLVEIHYEELKAYIQRRAGSSFIASDIVQETWLRAARHSTKQPDNPLAYLYRTATNLLLDKQRQDTTHGRYFGESELAEAIECPLSSPDKAAGIRQELEILSNALDDLPEKYRAVFLLSRCEGFTMREIAMQLDIKEGTIEKQIAKGMRHCRRRLERTFSTRSE</sequence>